<dbReference type="Pfam" id="PF02720">
    <property type="entry name" value="DUF222"/>
    <property type="match status" value="1"/>
</dbReference>
<dbReference type="Pfam" id="PF13391">
    <property type="entry name" value="HNH_2"/>
    <property type="match status" value="1"/>
</dbReference>
<keyword evidence="4" id="KW-1185">Reference proteome</keyword>
<dbReference type="InterPro" id="IPR003615">
    <property type="entry name" value="HNH_nuc"/>
</dbReference>
<feature type="domain" description="HNH nuclease" evidence="2">
    <location>
        <begin position="478"/>
        <end position="530"/>
    </location>
</feature>
<evidence type="ECO:0000313" key="3">
    <source>
        <dbReference type="EMBL" id="GGO47797.1"/>
    </source>
</evidence>
<dbReference type="InterPro" id="IPR003870">
    <property type="entry name" value="DUF222"/>
</dbReference>
<organism evidence="3 4">
    <name type="scientific">Citricoccus zhacaiensis</name>
    <dbReference type="NCBI Taxonomy" id="489142"/>
    <lineage>
        <taxon>Bacteria</taxon>
        <taxon>Bacillati</taxon>
        <taxon>Actinomycetota</taxon>
        <taxon>Actinomycetes</taxon>
        <taxon>Micrococcales</taxon>
        <taxon>Micrococcaceae</taxon>
        <taxon>Citricoccus</taxon>
    </lineage>
</organism>
<name>A0ABQ2M7G4_9MICC</name>
<feature type="region of interest" description="Disordered" evidence="1">
    <location>
        <begin position="33"/>
        <end position="57"/>
    </location>
</feature>
<feature type="region of interest" description="Disordered" evidence="1">
    <location>
        <begin position="558"/>
        <end position="595"/>
    </location>
</feature>
<protein>
    <recommendedName>
        <fullName evidence="2">HNH nuclease domain-containing protein</fullName>
    </recommendedName>
</protein>
<sequence>MIEKDELAELDLPELLVASRLLLEELASRMSDPRLPDSVDRFPDGPERDRSEDWGLYAHADTVHDDRGGADPDELLGDKSLNGGSLNGGSLSDETLGATAEAVPVGCLPVVLSRVEELGRWVDAARTGLAGHVDQVFDEHAARRGMLGIPEGKCAYRNGADYLQQILRIPRHEAKKRVRRAVRVMPQLSQDRTQVIPPEMTALAGTVTSAQADLAAVDTVADALTSARADAARAGAPKDHIDLLIAEGERVLAAQAQEMDPDAVRKVCAYWRQRFDASVNPDGLEPTEAQMNAAQGLFYHGKKTANLHRWSLLATDGQHETLKTLVSASSNPRRIADEQPGAEVWAEHLDVTDSLDSRSRAQRELDGLISALTGALALTNQATPSADDGGSDLPDAGGGGVRPQVLVTIDYESLAGHYTRVKGSAGTGHVVSQAAYAGAVDPQTIRQKACDADLIPIVLGGSGEVLDVGRSQRLFTRKLRRAIVARDGGCAAPACSIPAPWCEAHHIRFWEHGGPTSVENGVLLCSHHHHAVHAGAWEIEVKDGVPWFIPARYHDPEQRPRRNHYWRPRDPGGPGSPGPEAPGGSDRRDNLDDAA</sequence>
<evidence type="ECO:0000259" key="2">
    <source>
        <dbReference type="SMART" id="SM00507"/>
    </source>
</evidence>
<proteinExistence type="predicted"/>
<feature type="compositionally biased region" description="Basic and acidic residues" evidence="1">
    <location>
        <begin position="33"/>
        <end position="53"/>
    </location>
</feature>
<dbReference type="RefSeq" id="WP_188806589.1">
    <property type="nucleotide sequence ID" value="NZ_BAAAOU010000007.1"/>
</dbReference>
<comment type="caution">
    <text evidence="3">The sequence shown here is derived from an EMBL/GenBank/DDBJ whole genome shotgun (WGS) entry which is preliminary data.</text>
</comment>
<gene>
    <name evidence="3" type="ORF">GCM10010977_25890</name>
</gene>
<feature type="compositionally biased region" description="Basic and acidic residues" evidence="1">
    <location>
        <begin position="585"/>
        <end position="595"/>
    </location>
</feature>
<reference evidence="4" key="1">
    <citation type="journal article" date="2019" name="Int. J. Syst. Evol. Microbiol.">
        <title>The Global Catalogue of Microorganisms (GCM) 10K type strain sequencing project: providing services to taxonomists for standard genome sequencing and annotation.</title>
        <authorList>
            <consortium name="The Broad Institute Genomics Platform"/>
            <consortium name="The Broad Institute Genome Sequencing Center for Infectious Disease"/>
            <person name="Wu L."/>
            <person name="Ma J."/>
        </authorList>
    </citation>
    <scope>NUCLEOTIDE SEQUENCE [LARGE SCALE GENOMIC DNA]</scope>
    <source>
        <strain evidence="4">CGMCC 1.7064</strain>
    </source>
</reference>
<dbReference type="SMART" id="SM00507">
    <property type="entry name" value="HNHc"/>
    <property type="match status" value="1"/>
</dbReference>
<dbReference type="Proteomes" id="UP000642509">
    <property type="component" value="Unassembled WGS sequence"/>
</dbReference>
<evidence type="ECO:0000256" key="1">
    <source>
        <dbReference type="SAM" id="MobiDB-lite"/>
    </source>
</evidence>
<evidence type="ECO:0000313" key="4">
    <source>
        <dbReference type="Proteomes" id="UP000642509"/>
    </source>
</evidence>
<dbReference type="Gene3D" id="1.10.30.50">
    <property type="match status" value="1"/>
</dbReference>
<dbReference type="CDD" id="cd00085">
    <property type="entry name" value="HNHc"/>
    <property type="match status" value="1"/>
</dbReference>
<accession>A0ABQ2M7G4</accession>
<dbReference type="EMBL" id="BMLQ01000008">
    <property type="protein sequence ID" value="GGO47797.1"/>
    <property type="molecule type" value="Genomic_DNA"/>
</dbReference>